<dbReference type="EMBL" id="JBELPZ010000006">
    <property type="protein sequence ID" value="MFL9844308.1"/>
    <property type="molecule type" value="Genomic_DNA"/>
</dbReference>
<sequence>MNDLYIATIIPWSSHRVPNGCLPCDGRLLPINNNEVLFSLIGNIYGGDGVTNFALPDLRQRTPMGRTTNHPLGYKDGQQYVTLTQAQMPMHNHTAAFSPNPAYQSTVVATAHAGTAGTSINTPEGNFWGAVPPVSLQQVNTYGPTNDTTMAADAIQVNISSNAGSVAINNSGLQQAHDNMPPFLVIKWLIVVQGLYPSRSN</sequence>
<name>A0ABW8YZ11_9FLAO</name>
<dbReference type="Proteomes" id="UP001629156">
    <property type="component" value="Unassembled WGS sequence"/>
</dbReference>
<feature type="domain" description="Phage tail collar" evidence="1">
    <location>
        <begin position="8"/>
        <end position="63"/>
    </location>
</feature>
<reference evidence="2 3" key="1">
    <citation type="submission" date="2024-06" db="EMBL/GenBank/DDBJ databases">
        <authorList>
            <person name="Kaempfer P."/>
            <person name="Viver T."/>
        </authorList>
    </citation>
    <scope>NUCLEOTIDE SEQUENCE [LARGE SCALE GENOMIC DNA]</scope>
    <source>
        <strain evidence="2 3">ST-119</strain>
    </source>
</reference>
<keyword evidence="3" id="KW-1185">Reference proteome</keyword>
<dbReference type="Pfam" id="PF07484">
    <property type="entry name" value="Collar"/>
    <property type="match status" value="1"/>
</dbReference>
<dbReference type="RefSeq" id="WP_408084559.1">
    <property type="nucleotide sequence ID" value="NZ_JBELPZ010000006.1"/>
</dbReference>
<dbReference type="InterPro" id="IPR011083">
    <property type="entry name" value="Phage_tail_collar_dom"/>
</dbReference>
<comment type="caution">
    <text evidence="2">The sequence shown here is derived from an EMBL/GenBank/DDBJ whole genome shotgun (WGS) entry which is preliminary data.</text>
</comment>
<proteinExistence type="predicted"/>
<evidence type="ECO:0000313" key="2">
    <source>
        <dbReference type="EMBL" id="MFL9844308.1"/>
    </source>
</evidence>
<dbReference type="SUPFAM" id="SSF88874">
    <property type="entry name" value="Receptor-binding domain of short tail fibre protein gp12"/>
    <property type="match status" value="1"/>
</dbReference>
<dbReference type="Gene3D" id="3.90.1340.10">
    <property type="entry name" value="Phage tail collar domain"/>
    <property type="match status" value="1"/>
</dbReference>
<dbReference type="InterPro" id="IPR037053">
    <property type="entry name" value="Phage_tail_collar_dom_sf"/>
</dbReference>
<evidence type="ECO:0000313" key="3">
    <source>
        <dbReference type="Proteomes" id="UP001629156"/>
    </source>
</evidence>
<gene>
    <name evidence="2" type="ORF">ABS766_07750</name>
</gene>
<organism evidence="2 3">
    <name type="scientific">Flavobacterium rhizosphaerae</name>
    <dbReference type="NCBI Taxonomy" id="3163298"/>
    <lineage>
        <taxon>Bacteria</taxon>
        <taxon>Pseudomonadati</taxon>
        <taxon>Bacteroidota</taxon>
        <taxon>Flavobacteriia</taxon>
        <taxon>Flavobacteriales</taxon>
        <taxon>Flavobacteriaceae</taxon>
        <taxon>Flavobacterium</taxon>
    </lineage>
</organism>
<evidence type="ECO:0000259" key="1">
    <source>
        <dbReference type="Pfam" id="PF07484"/>
    </source>
</evidence>
<accession>A0ABW8YZ11</accession>
<protein>
    <submittedName>
        <fullName evidence="2">Tail fiber protein</fullName>
    </submittedName>
</protein>